<comment type="caution">
    <text evidence="1">The sequence shown here is derived from an EMBL/GenBank/DDBJ whole genome shotgun (WGS) entry which is preliminary data.</text>
</comment>
<accession>A0ABW0YHZ2</accession>
<keyword evidence="2" id="KW-1185">Reference proteome</keyword>
<reference evidence="2" key="1">
    <citation type="journal article" date="2019" name="Int. J. Syst. Evol. Microbiol.">
        <title>The Global Catalogue of Microorganisms (GCM) 10K type strain sequencing project: providing services to taxonomists for standard genome sequencing and annotation.</title>
        <authorList>
            <consortium name="The Broad Institute Genomics Platform"/>
            <consortium name="The Broad Institute Genome Sequencing Center for Infectious Disease"/>
            <person name="Wu L."/>
            <person name="Ma J."/>
        </authorList>
    </citation>
    <scope>NUCLEOTIDE SEQUENCE [LARGE SCALE GENOMIC DNA]</scope>
    <source>
        <strain evidence="2">KCTC 15012</strain>
    </source>
</reference>
<name>A0ABW0YHZ2_9GAMM</name>
<gene>
    <name evidence="1" type="ORF">ACFPVW_16960</name>
</gene>
<proteinExistence type="predicted"/>
<dbReference type="RefSeq" id="WP_197066213.1">
    <property type="nucleotide sequence ID" value="NZ_CDDF01000011.1"/>
</dbReference>
<sequence>MHALVLTAGQIFIDDLTDKIGWAARLAHEFTSKVSAHGATARPRLETDNDPLFTHEAQQEFAAAPCTVSRQTVFPSAQCLVPDVMLPFFSRHGGASKGFAEPKSTMGTLPEHGSPLLSKNKTLFTLVISTSKFNYLKMIANNQRITLQKQIKSA</sequence>
<evidence type="ECO:0000313" key="2">
    <source>
        <dbReference type="Proteomes" id="UP001596132"/>
    </source>
</evidence>
<dbReference type="EMBL" id="JBHSPP010000017">
    <property type="protein sequence ID" value="MFC5707708.1"/>
    <property type="molecule type" value="Genomic_DNA"/>
</dbReference>
<organism evidence="1 2">
    <name type="scientific">Aeromonas eucrenophila</name>
    <dbReference type="NCBI Taxonomy" id="649"/>
    <lineage>
        <taxon>Bacteria</taxon>
        <taxon>Pseudomonadati</taxon>
        <taxon>Pseudomonadota</taxon>
        <taxon>Gammaproteobacteria</taxon>
        <taxon>Aeromonadales</taxon>
        <taxon>Aeromonadaceae</taxon>
        <taxon>Aeromonas</taxon>
    </lineage>
</organism>
<protein>
    <submittedName>
        <fullName evidence="1">Uncharacterized protein</fullName>
    </submittedName>
</protein>
<dbReference type="Proteomes" id="UP001596132">
    <property type="component" value="Unassembled WGS sequence"/>
</dbReference>
<evidence type="ECO:0000313" key="1">
    <source>
        <dbReference type="EMBL" id="MFC5707708.1"/>
    </source>
</evidence>